<dbReference type="OrthoDB" id="688481at2759"/>
<comment type="caution">
    <text evidence="2">The sequence shown here is derived from an EMBL/GenBank/DDBJ whole genome shotgun (WGS) entry which is preliminary data.</text>
</comment>
<evidence type="ECO:0008006" key="4">
    <source>
        <dbReference type="Google" id="ProtNLM"/>
    </source>
</evidence>
<name>A0A2P5E7D8_TREOI</name>
<dbReference type="Gene3D" id="1.10.510.10">
    <property type="entry name" value="Transferase(Phosphotransferase) domain 1"/>
    <property type="match status" value="1"/>
</dbReference>
<feature type="transmembrane region" description="Helical" evidence="1">
    <location>
        <begin position="78"/>
        <end position="105"/>
    </location>
</feature>
<proteinExistence type="predicted"/>
<reference evidence="3" key="1">
    <citation type="submission" date="2016-06" db="EMBL/GenBank/DDBJ databases">
        <title>Parallel loss of symbiosis genes in relatives of nitrogen-fixing non-legume Parasponia.</title>
        <authorList>
            <person name="Van Velzen R."/>
            <person name="Holmer R."/>
            <person name="Bu F."/>
            <person name="Rutten L."/>
            <person name="Van Zeijl A."/>
            <person name="Liu W."/>
            <person name="Santuari L."/>
            <person name="Cao Q."/>
            <person name="Sharma T."/>
            <person name="Shen D."/>
            <person name="Roswanjaya Y."/>
            <person name="Wardhani T."/>
            <person name="Kalhor M.S."/>
            <person name="Jansen J."/>
            <person name="Van den Hoogen J."/>
            <person name="Gungor B."/>
            <person name="Hartog M."/>
            <person name="Hontelez J."/>
            <person name="Verver J."/>
            <person name="Yang W.-C."/>
            <person name="Schijlen E."/>
            <person name="Repin R."/>
            <person name="Schilthuizen M."/>
            <person name="Schranz E."/>
            <person name="Heidstra R."/>
            <person name="Miyata K."/>
            <person name="Fedorova E."/>
            <person name="Kohlen W."/>
            <person name="Bisseling T."/>
            <person name="Smit S."/>
            <person name="Geurts R."/>
        </authorList>
    </citation>
    <scope>NUCLEOTIDE SEQUENCE [LARGE SCALE GENOMIC DNA]</scope>
    <source>
        <strain evidence="3">cv. RG33-2</strain>
    </source>
</reference>
<gene>
    <name evidence="2" type="ORF">TorRG33x02_227280</name>
</gene>
<dbReference type="EMBL" id="JXTC01000216">
    <property type="protein sequence ID" value="PON81459.1"/>
    <property type="molecule type" value="Genomic_DNA"/>
</dbReference>
<feature type="non-terminal residue" evidence="2">
    <location>
        <position position="111"/>
    </location>
</feature>
<dbReference type="STRING" id="63057.A0A2P5E7D8"/>
<dbReference type="InParanoid" id="A0A2P5E7D8"/>
<evidence type="ECO:0000256" key="1">
    <source>
        <dbReference type="SAM" id="Phobius"/>
    </source>
</evidence>
<keyword evidence="3" id="KW-1185">Reference proteome</keyword>
<accession>A0A2P5E7D8</accession>
<organism evidence="2 3">
    <name type="scientific">Trema orientale</name>
    <name type="common">Charcoal tree</name>
    <name type="synonym">Celtis orientalis</name>
    <dbReference type="NCBI Taxonomy" id="63057"/>
    <lineage>
        <taxon>Eukaryota</taxon>
        <taxon>Viridiplantae</taxon>
        <taxon>Streptophyta</taxon>
        <taxon>Embryophyta</taxon>
        <taxon>Tracheophyta</taxon>
        <taxon>Spermatophyta</taxon>
        <taxon>Magnoliopsida</taxon>
        <taxon>eudicotyledons</taxon>
        <taxon>Gunneridae</taxon>
        <taxon>Pentapetalae</taxon>
        <taxon>rosids</taxon>
        <taxon>fabids</taxon>
        <taxon>Rosales</taxon>
        <taxon>Cannabaceae</taxon>
        <taxon>Trema</taxon>
    </lineage>
</organism>
<dbReference type="Proteomes" id="UP000237000">
    <property type="component" value="Unassembled WGS sequence"/>
</dbReference>
<evidence type="ECO:0000313" key="2">
    <source>
        <dbReference type="EMBL" id="PON81459.1"/>
    </source>
</evidence>
<keyword evidence="1" id="KW-0472">Membrane</keyword>
<sequence length="111" mass="13084">MVLEILSRKKSRAIQQENHCPTLIGHAWTLQKEGRPFELIDTWLRESYNNLQEVLRCIHVGLLCVQQSPMDRPNMSYLCIYICFFFLLEKVSIYVMYVTISVHLIKIPITL</sequence>
<dbReference type="PANTHER" id="PTHR27006:SF587">
    <property type="entry name" value="RECEPTOR-LIKE SERINE_THREONINE-PROTEIN KINASE"/>
    <property type="match status" value="1"/>
</dbReference>
<evidence type="ECO:0000313" key="3">
    <source>
        <dbReference type="Proteomes" id="UP000237000"/>
    </source>
</evidence>
<dbReference type="AlphaFoldDB" id="A0A2P5E7D8"/>
<keyword evidence="1" id="KW-0812">Transmembrane</keyword>
<keyword evidence="1" id="KW-1133">Transmembrane helix</keyword>
<protein>
    <recommendedName>
        <fullName evidence="4">Protein kinase-like domain containing protein</fullName>
    </recommendedName>
</protein>
<dbReference type="PANTHER" id="PTHR27006">
    <property type="entry name" value="PROMASTIGOTE SURFACE ANTIGEN PROTEIN PSA"/>
    <property type="match status" value="1"/>
</dbReference>